<dbReference type="InterPro" id="IPR036188">
    <property type="entry name" value="FAD/NAD-bd_sf"/>
</dbReference>
<dbReference type="EMBL" id="BGOW01000013">
    <property type="protein sequence ID" value="GBL45611.1"/>
    <property type="molecule type" value="Genomic_DNA"/>
</dbReference>
<proteinExistence type="inferred from homology"/>
<dbReference type="SUPFAM" id="SSF55424">
    <property type="entry name" value="FAD/NAD-linked reductases, dimerisation (C-terminal) domain"/>
    <property type="match status" value="1"/>
</dbReference>
<feature type="domain" description="FAD/NAD(P)-binding" evidence="7">
    <location>
        <begin position="17"/>
        <end position="334"/>
    </location>
</feature>
<feature type="binding site" evidence="4">
    <location>
        <begin position="185"/>
        <end position="192"/>
    </location>
    <ligand>
        <name>NAD(+)</name>
        <dbReference type="ChEBI" id="CHEBI:57540"/>
    </ligand>
</feature>
<evidence type="ECO:0000313" key="8">
    <source>
        <dbReference type="EMBL" id="GBL45611.1"/>
    </source>
</evidence>
<dbReference type="PANTHER" id="PTHR43014">
    <property type="entry name" value="MERCURIC REDUCTASE"/>
    <property type="match status" value="1"/>
</dbReference>
<keyword evidence="9" id="KW-1185">Reference proteome</keyword>
<dbReference type="Gene3D" id="3.30.390.30">
    <property type="match status" value="1"/>
</dbReference>
<organism evidence="8 9">
    <name type="scientific">Sulfuriferula multivorans</name>
    <dbReference type="NCBI Taxonomy" id="1559896"/>
    <lineage>
        <taxon>Bacteria</taxon>
        <taxon>Pseudomonadati</taxon>
        <taxon>Pseudomonadota</taxon>
        <taxon>Betaproteobacteria</taxon>
        <taxon>Nitrosomonadales</taxon>
        <taxon>Sulfuricellaceae</taxon>
        <taxon>Sulfuriferula</taxon>
    </lineage>
</organism>
<evidence type="ECO:0000313" key="9">
    <source>
        <dbReference type="Proteomes" id="UP000286806"/>
    </source>
</evidence>
<feature type="binding site" evidence="4">
    <location>
        <position position="276"/>
    </location>
    <ligand>
        <name>NAD(+)</name>
        <dbReference type="ChEBI" id="CHEBI:57540"/>
    </ligand>
</feature>
<reference evidence="8 9" key="1">
    <citation type="journal article" date="2019" name="Front. Microbiol.">
        <title>Genomes of Neutrophilic Sulfur-Oxidizing Chemolithoautotrophs Representing 9 Proteobacterial Species From 8 Genera.</title>
        <authorList>
            <person name="Watanabe T."/>
            <person name="Kojima H."/>
            <person name="Umezawa K."/>
            <person name="Hori C."/>
            <person name="Takasuka T.E."/>
            <person name="Kato Y."/>
            <person name="Fukui M."/>
        </authorList>
    </citation>
    <scope>NUCLEOTIDE SEQUENCE [LARGE SCALE GENOMIC DNA]</scope>
    <source>
        <strain evidence="8 9">TTN</strain>
    </source>
</reference>
<dbReference type="Gene3D" id="3.50.50.60">
    <property type="entry name" value="FAD/NAD(P)-binding domain"/>
    <property type="match status" value="2"/>
</dbReference>
<dbReference type="Proteomes" id="UP000286806">
    <property type="component" value="Unassembled WGS sequence"/>
</dbReference>
<dbReference type="InterPro" id="IPR023753">
    <property type="entry name" value="FAD/NAD-binding_dom"/>
</dbReference>
<feature type="binding site" evidence="4">
    <location>
        <position position="317"/>
    </location>
    <ligand>
        <name>FAD</name>
        <dbReference type="ChEBI" id="CHEBI:57692"/>
    </ligand>
</feature>
<evidence type="ECO:0000256" key="3">
    <source>
        <dbReference type="ARBA" id="ARBA00022827"/>
    </source>
</evidence>
<keyword evidence="2" id="KW-0285">Flavoprotein</keyword>
<dbReference type="InterPro" id="IPR004099">
    <property type="entry name" value="Pyr_nucl-diS_OxRdtase_dimer"/>
</dbReference>
<accession>A0A401JD75</accession>
<feature type="binding site" evidence="4">
    <location>
        <position position="63"/>
    </location>
    <ligand>
        <name>FAD</name>
        <dbReference type="ChEBI" id="CHEBI:57692"/>
    </ligand>
</feature>
<dbReference type="AlphaFoldDB" id="A0A401JD75"/>
<dbReference type="PRINTS" id="PR00411">
    <property type="entry name" value="PNDRDTASEI"/>
</dbReference>
<evidence type="ECO:0000259" key="7">
    <source>
        <dbReference type="Pfam" id="PF07992"/>
    </source>
</evidence>
<dbReference type="InterPro" id="IPR001100">
    <property type="entry name" value="Pyr_nuc-diS_OxRdtase"/>
</dbReference>
<dbReference type="Pfam" id="PF02852">
    <property type="entry name" value="Pyr_redox_dim"/>
    <property type="match status" value="1"/>
</dbReference>
<protein>
    <submittedName>
        <fullName evidence="8">Similar to glutathione reductase</fullName>
    </submittedName>
</protein>
<evidence type="ECO:0000259" key="6">
    <source>
        <dbReference type="Pfam" id="PF02852"/>
    </source>
</evidence>
<evidence type="ECO:0000256" key="5">
    <source>
        <dbReference type="PIRSR" id="PIRSR000350-4"/>
    </source>
</evidence>
<evidence type="ECO:0000256" key="1">
    <source>
        <dbReference type="ARBA" id="ARBA00007532"/>
    </source>
</evidence>
<dbReference type="PANTHER" id="PTHR43014:SF5">
    <property type="entry name" value="GLUTATHIONE REDUCTASE (NADPH)"/>
    <property type="match status" value="1"/>
</dbReference>
<dbReference type="PRINTS" id="PR00368">
    <property type="entry name" value="FADPNR"/>
</dbReference>
<dbReference type="Pfam" id="PF07992">
    <property type="entry name" value="Pyr_redox_2"/>
    <property type="match status" value="1"/>
</dbReference>
<comment type="caution">
    <text evidence="8">The sequence shown here is derived from an EMBL/GenBank/DDBJ whole genome shotgun (WGS) entry which is preliminary data.</text>
</comment>
<sequence length="463" mass="49891">MQCRNRIIIGNVDMQAFDLIVIGSGAAGSVAARTCRSAGWAVAVVDSLPFGGTCALRGCDPKKVLVGAADLLDWSRRMNEKRTVKGDLEIDWPELMRFKHTFTDPAPKQAEQSFEQAGIKCFHGRAKFIDHKAIEIEGEKLEARYFLIATGATPASLKIPGEDYLIDSTRFMELEQLPNDIVFVGGGFIAMEFAHVAVRAGSRVTVLHRGDRVLEGFDPDLVSTLAGATTTLGVSIHTATSVEAIEKAANGRLTVLAKHHGVSVSFECDLAVHAAGRIPDLDELELDAAGVSTEKRGVAVNEYLQSITNPAVYAGGDAAATDGLPLTPVAGYDGKLIAANLLDGNHLQAEYHLIPSVVFTIPPLASVGLSEQAATQQGLHFRKNMMDTGGWYSSRRVADKTSAFKVLIEEGSERILGAHLLGPAAEETINLFTLAMRFDINAEQLKQVLFAYPSHASDMKYML</sequence>
<dbReference type="InterPro" id="IPR016156">
    <property type="entry name" value="FAD/NAD-linked_Rdtase_dimer_sf"/>
</dbReference>
<keyword evidence="3 4" id="KW-0274">FAD</keyword>
<keyword evidence="4" id="KW-0520">NAD</keyword>
<dbReference type="PIRSF" id="PIRSF000350">
    <property type="entry name" value="Mercury_reductase_MerA"/>
    <property type="match status" value="1"/>
</dbReference>
<keyword evidence="4" id="KW-0547">Nucleotide-binding</keyword>
<dbReference type="GO" id="GO:0016491">
    <property type="term" value="F:oxidoreductase activity"/>
    <property type="evidence" value="ECO:0007669"/>
    <property type="project" value="InterPro"/>
</dbReference>
<gene>
    <name evidence="8" type="ORF">SFMTTN_1421</name>
</gene>
<name>A0A401JD75_9PROT</name>
<evidence type="ECO:0000256" key="2">
    <source>
        <dbReference type="ARBA" id="ARBA00022630"/>
    </source>
</evidence>
<feature type="domain" description="Pyridine nucleotide-disulphide oxidoreductase dimerisation" evidence="6">
    <location>
        <begin position="354"/>
        <end position="460"/>
    </location>
</feature>
<comment type="cofactor">
    <cofactor evidence="4">
        <name>FAD</name>
        <dbReference type="ChEBI" id="CHEBI:57692"/>
    </cofactor>
    <text evidence="4">Binds 1 FAD per subunit.</text>
</comment>
<comment type="similarity">
    <text evidence="1">Belongs to the class-I pyridine nucleotide-disulfide oxidoreductase family.</text>
</comment>
<dbReference type="SUPFAM" id="SSF51905">
    <property type="entry name" value="FAD/NAD(P)-binding domain"/>
    <property type="match status" value="1"/>
</dbReference>
<dbReference type="GO" id="GO:0000166">
    <property type="term" value="F:nucleotide binding"/>
    <property type="evidence" value="ECO:0007669"/>
    <property type="project" value="UniProtKB-KW"/>
</dbReference>
<feature type="disulfide bond" description="Redox-active" evidence="5">
    <location>
        <begin position="54"/>
        <end position="59"/>
    </location>
</feature>
<evidence type="ECO:0000256" key="4">
    <source>
        <dbReference type="PIRSR" id="PIRSR000350-3"/>
    </source>
</evidence>